<evidence type="ECO:0000256" key="7">
    <source>
        <dbReference type="ARBA" id="ARBA00023136"/>
    </source>
</evidence>
<dbReference type="Gene3D" id="1.10.357.20">
    <property type="entry name" value="SLC41 divalent cation transporters, integral membrane domain"/>
    <property type="match status" value="1"/>
</dbReference>
<feature type="domain" description="CBS" evidence="10">
    <location>
        <begin position="205"/>
        <end position="263"/>
    </location>
</feature>
<comment type="similarity">
    <text evidence="2 9">Belongs to the SLC41A transporter family.</text>
</comment>
<feature type="transmembrane region" description="Helical" evidence="9">
    <location>
        <begin position="388"/>
        <end position="414"/>
    </location>
</feature>
<keyword evidence="9" id="KW-1003">Cell membrane</keyword>
<dbReference type="Pfam" id="PF03448">
    <property type="entry name" value="MgtE_N"/>
    <property type="match status" value="1"/>
</dbReference>
<dbReference type="SMART" id="SM00116">
    <property type="entry name" value="CBS"/>
    <property type="match status" value="2"/>
</dbReference>
<keyword evidence="5 9" id="KW-0460">Magnesium</keyword>
<dbReference type="InterPro" id="IPR006668">
    <property type="entry name" value="Mg_transptr_MgtE_intracell_dom"/>
</dbReference>
<evidence type="ECO:0000256" key="3">
    <source>
        <dbReference type="ARBA" id="ARBA00022448"/>
    </source>
</evidence>
<dbReference type="GO" id="GO:0046872">
    <property type="term" value="F:metal ion binding"/>
    <property type="evidence" value="ECO:0007669"/>
    <property type="project" value="UniProtKB-KW"/>
</dbReference>
<feature type="domain" description="CBS" evidence="10">
    <location>
        <begin position="144"/>
        <end position="203"/>
    </location>
</feature>
<evidence type="ECO:0000256" key="1">
    <source>
        <dbReference type="ARBA" id="ARBA00004141"/>
    </source>
</evidence>
<dbReference type="SUPFAM" id="SSF158791">
    <property type="entry name" value="MgtE N-terminal domain-like"/>
    <property type="match status" value="1"/>
</dbReference>
<comment type="subcellular location">
    <subcellularLocation>
        <location evidence="9">Cell membrane</location>
        <topology evidence="9">Multi-pass membrane protein</topology>
    </subcellularLocation>
    <subcellularLocation>
        <location evidence="1">Membrane</location>
        <topology evidence="1">Multi-pass membrane protein</topology>
    </subcellularLocation>
</comment>
<dbReference type="Pfam" id="PF01769">
    <property type="entry name" value="MgtE"/>
    <property type="match status" value="1"/>
</dbReference>
<feature type="transmembrane region" description="Helical" evidence="9">
    <location>
        <begin position="426"/>
        <end position="449"/>
    </location>
</feature>
<dbReference type="PROSITE" id="PS51371">
    <property type="entry name" value="CBS"/>
    <property type="match status" value="2"/>
</dbReference>
<reference evidence="11" key="1">
    <citation type="journal article" date="2020" name="mSystems">
        <title>Genome- and Community-Level Interaction Insights into Carbon Utilization and Element Cycling Functions of Hydrothermarchaeota in Hydrothermal Sediment.</title>
        <authorList>
            <person name="Zhou Z."/>
            <person name="Liu Y."/>
            <person name="Xu W."/>
            <person name="Pan J."/>
            <person name="Luo Z.H."/>
            <person name="Li M."/>
        </authorList>
    </citation>
    <scope>NUCLEOTIDE SEQUENCE [LARGE SCALE GENOMIC DNA]</scope>
    <source>
        <strain evidence="11">HyVt-237</strain>
    </source>
</reference>
<keyword evidence="3 9" id="KW-0813">Transport</keyword>
<dbReference type="InterPro" id="IPR006667">
    <property type="entry name" value="SLC41_membr_dom"/>
</dbReference>
<comment type="function">
    <text evidence="9">Acts as a magnesium transporter.</text>
</comment>
<dbReference type="InterPro" id="IPR000644">
    <property type="entry name" value="CBS_dom"/>
</dbReference>
<dbReference type="SUPFAM" id="SSF54631">
    <property type="entry name" value="CBS-domain pair"/>
    <property type="match status" value="1"/>
</dbReference>
<proteinExistence type="inferred from homology"/>
<dbReference type="InterPro" id="IPR038076">
    <property type="entry name" value="MgtE_N_sf"/>
</dbReference>
<comment type="caution">
    <text evidence="11">The sequence shown here is derived from an EMBL/GenBank/DDBJ whole genome shotgun (WGS) entry which is preliminary data.</text>
</comment>
<accession>A0A7C0XD14</accession>
<evidence type="ECO:0000259" key="10">
    <source>
        <dbReference type="PROSITE" id="PS51371"/>
    </source>
</evidence>
<protein>
    <recommendedName>
        <fullName evidence="9">Magnesium transporter MgtE</fullName>
    </recommendedName>
</protein>
<organism evidence="11">
    <name type="scientific">candidate division WOR-3 bacterium</name>
    <dbReference type="NCBI Taxonomy" id="2052148"/>
    <lineage>
        <taxon>Bacteria</taxon>
        <taxon>Bacteria division WOR-3</taxon>
    </lineage>
</organism>
<feature type="transmembrane region" description="Helical" evidence="9">
    <location>
        <begin position="287"/>
        <end position="308"/>
    </location>
</feature>
<dbReference type="Pfam" id="PF00571">
    <property type="entry name" value="CBS"/>
    <property type="match status" value="2"/>
</dbReference>
<keyword evidence="8" id="KW-0129">CBS domain</keyword>
<evidence type="ECO:0000256" key="5">
    <source>
        <dbReference type="ARBA" id="ARBA00022842"/>
    </source>
</evidence>
<feature type="transmembrane region" description="Helical" evidence="9">
    <location>
        <begin position="314"/>
        <end position="340"/>
    </location>
</feature>
<comment type="subunit">
    <text evidence="9">Homodimer.</text>
</comment>
<evidence type="ECO:0000256" key="6">
    <source>
        <dbReference type="ARBA" id="ARBA00022989"/>
    </source>
</evidence>
<gene>
    <name evidence="11" type="primary">mgtE</name>
    <name evidence="11" type="ORF">ENG67_03800</name>
</gene>
<evidence type="ECO:0000313" key="11">
    <source>
        <dbReference type="EMBL" id="HDM90317.1"/>
    </source>
</evidence>
<dbReference type="InterPro" id="IPR046342">
    <property type="entry name" value="CBS_dom_sf"/>
</dbReference>
<keyword evidence="7 9" id="KW-0472">Membrane</keyword>
<dbReference type="NCBIfam" id="TIGR00400">
    <property type="entry name" value="mgtE"/>
    <property type="match status" value="1"/>
</dbReference>
<sequence length="453" mass="49765">MRKAGAEVDRIEKLTDIVTHFVDNGEWRRAATLLAQKHPEDVARVLEKLGKEDRTKVFKFLPLELQAEVLLCFDDDIINEMLKVLSHKDLGELVEEMDADDAADIVLELPEEERDKVLSHVPPEDREDVEKLLEYPENSAGGLMTTEYVAFPADKKISEVIEELKKLEESESRLLYIIGKDGKLVGVTTYRKLLLSNPDSTLGDIAEEVPSVSVLADQEEVIRAVEKYDLIEMPVVDEEGKLVGVITLDDIIDVVEEEASDDIYKLGGLGEVESIFSHPVKSAKRRLPWLIMNLLTAFIAASVVGFFKDTISKIVYLAVFMPVVAGMGGNAGTQTLAMVVRSIALGEVTFKDVKRLLLKEIMVGILIGLAVGAVTSAVAYLWVGNPVFGLLVFIALLGNMIVACIMGLLIPIILKVFGQDPALASGVIVTTFTDVTGYLLLLGLATLSIKYLR</sequence>
<dbReference type="InterPro" id="IPR036739">
    <property type="entry name" value="SLC41_membr_dom_sf"/>
</dbReference>
<keyword evidence="9" id="KW-0479">Metal-binding</keyword>
<dbReference type="CDD" id="cd04606">
    <property type="entry name" value="CBS_pair_Mg_transporter"/>
    <property type="match status" value="1"/>
</dbReference>
<keyword evidence="6 9" id="KW-1133">Transmembrane helix</keyword>
<name>A0A7C0XD14_UNCW3</name>
<keyword evidence="4 9" id="KW-0812">Transmembrane</keyword>
<evidence type="ECO:0000256" key="4">
    <source>
        <dbReference type="ARBA" id="ARBA00022692"/>
    </source>
</evidence>
<dbReference type="EMBL" id="DRBW01000153">
    <property type="protein sequence ID" value="HDM90317.1"/>
    <property type="molecule type" value="Genomic_DNA"/>
</dbReference>
<dbReference type="Gene3D" id="1.25.60.10">
    <property type="entry name" value="MgtE N-terminal domain-like"/>
    <property type="match status" value="1"/>
</dbReference>
<dbReference type="AlphaFoldDB" id="A0A7C0XD14"/>
<dbReference type="SMART" id="SM00924">
    <property type="entry name" value="MgtE_N"/>
    <property type="match status" value="1"/>
</dbReference>
<dbReference type="PANTHER" id="PTHR43773">
    <property type="entry name" value="MAGNESIUM TRANSPORTER MGTE"/>
    <property type="match status" value="1"/>
</dbReference>
<feature type="transmembrane region" description="Helical" evidence="9">
    <location>
        <begin position="361"/>
        <end position="382"/>
    </location>
</feature>
<dbReference type="GO" id="GO:0015095">
    <property type="term" value="F:magnesium ion transmembrane transporter activity"/>
    <property type="evidence" value="ECO:0007669"/>
    <property type="project" value="UniProtKB-UniRule"/>
</dbReference>
<dbReference type="SUPFAM" id="SSF161093">
    <property type="entry name" value="MgtE membrane domain-like"/>
    <property type="match status" value="1"/>
</dbReference>
<dbReference type="Gene3D" id="3.10.580.10">
    <property type="entry name" value="CBS-domain"/>
    <property type="match status" value="1"/>
</dbReference>
<dbReference type="InterPro" id="IPR006669">
    <property type="entry name" value="MgtE_transporter"/>
</dbReference>
<evidence type="ECO:0000256" key="9">
    <source>
        <dbReference type="RuleBase" id="RU362011"/>
    </source>
</evidence>
<dbReference type="Proteomes" id="UP000885931">
    <property type="component" value="Unassembled WGS sequence"/>
</dbReference>
<evidence type="ECO:0000256" key="2">
    <source>
        <dbReference type="ARBA" id="ARBA00009749"/>
    </source>
</evidence>
<evidence type="ECO:0000256" key="8">
    <source>
        <dbReference type="PROSITE-ProRule" id="PRU00703"/>
    </source>
</evidence>
<dbReference type="GO" id="GO:0005886">
    <property type="term" value="C:plasma membrane"/>
    <property type="evidence" value="ECO:0007669"/>
    <property type="project" value="UniProtKB-SubCell"/>
</dbReference>
<dbReference type="PANTHER" id="PTHR43773:SF1">
    <property type="entry name" value="MAGNESIUM TRANSPORTER MGTE"/>
    <property type="match status" value="1"/>
</dbReference>